<evidence type="ECO:0000256" key="5">
    <source>
        <dbReference type="ARBA" id="ARBA00023212"/>
    </source>
</evidence>
<dbReference type="GO" id="GO:0034464">
    <property type="term" value="C:BBSome"/>
    <property type="evidence" value="ECO:0007669"/>
    <property type="project" value="InterPro"/>
</dbReference>
<feature type="domain" description="BBS2 GAE" evidence="10">
    <location>
        <begin position="361"/>
        <end position="449"/>
    </location>
</feature>
<dbReference type="Pfam" id="PF23350">
    <property type="entry name" value="BBS2_pf"/>
    <property type="match status" value="1"/>
</dbReference>
<dbReference type="OrthoDB" id="2120021at2759"/>
<dbReference type="Pfam" id="PF14783">
    <property type="entry name" value="BBS2_Mid"/>
    <property type="match status" value="1"/>
</dbReference>
<evidence type="ECO:0000313" key="15">
    <source>
        <dbReference type="EMBL" id="CBN77528.1"/>
    </source>
</evidence>
<organism evidence="15 16">
    <name type="scientific">Ectocarpus siliculosus</name>
    <name type="common">Brown alga</name>
    <name type="synonym">Conferva siliculosa</name>
    <dbReference type="NCBI Taxonomy" id="2880"/>
    <lineage>
        <taxon>Eukaryota</taxon>
        <taxon>Sar</taxon>
        <taxon>Stramenopiles</taxon>
        <taxon>Ochrophyta</taxon>
        <taxon>PX clade</taxon>
        <taxon>Phaeophyceae</taxon>
        <taxon>Ectocarpales</taxon>
        <taxon>Ectocarpaceae</taxon>
        <taxon>Ectocarpus</taxon>
    </lineage>
</organism>
<evidence type="ECO:0000259" key="10">
    <source>
        <dbReference type="Pfam" id="PF14782"/>
    </source>
</evidence>
<dbReference type="GO" id="GO:0016020">
    <property type="term" value="C:membrane"/>
    <property type="evidence" value="ECO:0007669"/>
    <property type="project" value="TreeGrafter"/>
</dbReference>
<feature type="domain" description="BBS2 platform" evidence="12">
    <location>
        <begin position="452"/>
        <end position="550"/>
    </location>
</feature>
<keyword evidence="4" id="KW-0969">Cilium</keyword>
<keyword evidence="5" id="KW-0206">Cytoskeleton</keyword>
<reference evidence="15 16" key="1">
    <citation type="journal article" date="2010" name="Nature">
        <title>The Ectocarpus genome and the independent evolution of multicellularity in brown algae.</title>
        <authorList>
            <person name="Cock J.M."/>
            <person name="Sterck L."/>
            <person name="Rouze P."/>
            <person name="Scornet D."/>
            <person name="Allen A.E."/>
            <person name="Amoutzias G."/>
            <person name="Anthouard V."/>
            <person name="Artiguenave F."/>
            <person name="Aury J.M."/>
            <person name="Badger J.H."/>
            <person name="Beszteri B."/>
            <person name="Billiau K."/>
            <person name="Bonnet E."/>
            <person name="Bothwell J.H."/>
            <person name="Bowler C."/>
            <person name="Boyen C."/>
            <person name="Brownlee C."/>
            <person name="Carrano C.J."/>
            <person name="Charrier B."/>
            <person name="Cho G.Y."/>
            <person name="Coelho S.M."/>
            <person name="Collen J."/>
            <person name="Corre E."/>
            <person name="Da Silva C."/>
            <person name="Delage L."/>
            <person name="Delaroque N."/>
            <person name="Dittami S.M."/>
            <person name="Doulbeau S."/>
            <person name="Elias M."/>
            <person name="Farnham G."/>
            <person name="Gachon C.M."/>
            <person name="Gschloessl B."/>
            <person name="Heesch S."/>
            <person name="Jabbari K."/>
            <person name="Jubin C."/>
            <person name="Kawai H."/>
            <person name="Kimura K."/>
            <person name="Kloareg B."/>
            <person name="Kupper F.C."/>
            <person name="Lang D."/>
            <person name="Le Bail A."/>
            <person name="Leblanc C."/>
            <person name="Lerouge P."/>
            <person name="Lohr M."/>
            <person name="Lopez P.J."/>
            <person name="Martens C."/>
            <person name="Maumus F."/>
            <person name="Michel G."/>
            <person name="Miranda-Saavedra D."/>
            <person name="Morales J."/>
            <person name="Moreau H."/>
            <person name="Motomura T."/>
            <person name="Nagasato C."/>
            <person name="Napoli C.A."/>
            <person name="Nelson D.R."/>
            <person name="Nyvall-Collen P."/>
            <person name="Peters A.F."/>
            <person name="Pommier C."/>
            <person name="Potin P."/>
            <person name="Poulain J."/>
            <person name="Quesneville H."/>
            <person name="Read B."/>
            <person name="Rensing S.A."/>
            <person name="Ritter A."/>
            <person name="Rousvoal S."/>
            <person name="Samanta M."/>
            <person name="Samson G."/>
            <person name="Schroeder D.C."/>
            <person name="Segurens B."/>
            <person name="Strittmatter M."/>
            <person name="Tonon T."/>
            <person name="Tregear J.W."/>
            <person name="Valentin K."/>
            <person name="von Dassow P."/>
            <person name="Yamagishi T."/>
            <person name="Van de Peer Y."/>
            <person name="Wincker P."/>
        </authorList>
    </citation>
    <scope>NUCLEOTIDE SEQUENCE [LARGE SCALE GENOMIC DNA]</scope>
    <source>
        <strain evidence="16">Ec32 / CCAP1310/4</strain>
    </source>
</reference>
<protein>
    <submittedName>
        <fullName evidence="15">Bardet-Biedl syndrome 2</fullName>
    </submittedName>
</protein>
<dbReference type="InterPro" id="IPR055381">
    <property type="entry name" value="BBS2_CtH_dom"/>
</dbReference>
<accession>D8LMB8</accession>
<dbReference type="InParanoid" id="D8LMB8"/>
<dbReference type="InterPro" id="IPR055379">
    <property type="entry name" value="BBS2_pf_dom"/>
</dbReference>
<dbReference type="GO" id="GO:1905515">
    <property type="term" value="P:non-motile cilium assembly"/>
    <property type="evidence" value="ECO:0007669"/>
    <property type="project" value="InterPro"/>
</dbReference>
<evidence type="ECO:0000259" key="13">
    <source>
        <dbReference type="Pfam" id="PF23351"/>
    </source>
</evidence>
<keyword evidence="7" id="KW-0175">Coiled coil</keyword>
<dbReference type="PANTHER" id="PTHR32465">
    <property type="entry name" value="BARDET-BIEDL SYNDROME 2 PROTEIN"/>
    <property type="match status" value="1"/>
</dbReference>
<dbReference type="InterPro" id="IPR011047">
    <property type="entry name" value="Quinoprotein_ADH-like_sf"/>
</dbReference>
<proteinExistence type="predicted"/>
<dbReference type="InterPro" id="IPR015943">
    <property type="entry name" value="WD40/YVTN_repeat-like_dom_sf"/>
</dbReference>
<dbReference type="EMBL" id="FN648596">
    <property type="protein sequence ID" value="CBN77528.1"/>
    <property type="molecule type" value="Genomic_DNA"/>
</dbReference>
<dbReference type="Pfam" id="PF14782">
    <property type="entry name" value="BBS2_GAE"/>
    <property type="match status" value="1"/>
</dbReference>
<dbReference type="Proteomes" id="UP000002630">
    <property type="component" value="Linkage Group LG03"/>
</dbReference>
<evidence type="ECO:0000259" key="11">
    <source>
        <dbReference type="Pfam" id="PF14783"/>
    </source>
</evidence>
<evidence type="ECO:0000259" key="9">
    <source>
        <dbReference type="Pfam" id="PF14781"/>
    </source>
</evidence>
<feature type="domain" description="BBS2 hairpin" evidence="14">
    <location>
        <begin position="562"/>
        <end position="659"/>
    </location>
</feature>
<keyword evidence="3" id="KW-0963">Cytoplasm</keyword>
<dbReference type="eggNOG" id="ENOG502QPWU">
    <property type="taxonomic scope" value="Eukaryota"/>
</dbReference>
<dbReference type="Pfam" id="PF23353">
    <property type="entry name" value="BBS2_hp"/>
    <property type="match status" value="1"/>
</dbReference>
<dbReference type="PANTHER" id="PTHR32465:SF0">
    <property type="entry name" value="BARDET-BIEDL SYNDROME 2 PROTEIN"/>
    <property type="match status" value="1"/>
</dbReference>
<evidence type="ECO:0000256" key="6">
    <source>
        <dbReference type="ARBA" id="ARBA00023273"/>
    </source>
</evidence>
<feature type="domain" description="Ciliary BBSome complex subunit 2 N-terminal" evidence="9">
    <location>
        <begin position="8"/>
        <end position="74"/>
    </location>
</feature>
<dbReference type="Gene3D" id="2.130.10.10">
    <property type="entry name" value="YVTN repeat-like/Quinoprotein amine dehydrogenase"/>
    <property type="match status" value="1"/>
</dbReference>
<dbReference type="GO" id="GO:0036064">
    <property type="term" value="C:ciliary basal body"/>
    <property type="evidence" value="ECO:0007669"/>
    <property type="project" value="TreeGrafter"/>
</dbReference>
<sequence>MAYQAGDKESGGDTRFLNMNREVTGLAAGRLEESAGRDMLLVGSQTNLLAHDVENNADIYYKDVADGVSAVLLGCLPPSQQPLALVGGNCSVQGFDATGTERFWTVTGDKVSSMTMVDANGDGQRKLLVGSDDFEVRVFRREEVLSEITEAERVTHLQSLDERRRGLETTGEKPENTMWAYGLANGTVGLYNKSRRVWRVKNKNQVTALAIFDIDGDGTAEVVTGWSNGAIMARKASNGELVYKDTMASPIAAIVVADYRMSGADELLVVSTSGEVRGYIPTVPSSSGDGLERLSSNTRIQKSQAARNELQELQRKKATLSLELMSLEDASRNRKQGIRGTGAIPLNTEISAEWHPSDNGGPLELHVSTNNDAVIISIVVLDPDGRLFDGETLVSSPEIPSSKGVLVVSFTTSAGRLQAAKLTIQAHVGSRGYPNNLYAFELQKELPKFAMFSQVKDPATTPKPDSCVMFSLSDQHWRVGQWIERSFLCGHEVAENREIMEAFWLPPEAEGESPGTLWVQARLKARVEVRIRCDSMELAGEVVQDLGRFLEVTELESTAHFPDEMEVLRDVMEGVVDYNSLRQQLTADMADSSQRVKAYVVRAEDARLLGDMPLVRKMYAELNNLNRRLVGEYAKRANNHHALLAALKEVKQTVQKASNLRIGQAKTRVVSDCRAAIKANNADGLVQVISDGLDPLGAGIVPSTTDGQGGQSRLVPSAGRGEK</sequence>
<dbReference type="AlphaFoldDB" id="D8LMB8"/>
<evidence type="ECO:0000259" key="14">
    <source>
        <dbReference type="Pfam" id="PF23353"/>
    </source>
</evidence>
<evidence type="ECO:0000256" key="7">
    <source>
        <dbReference type="SAM" id="Coils"/>
    </source>
</evidence>
<keyword evidence="16" id="KW-1185">Reference proteome</keyword>
<evidence type="ECO:0000256" key="4">
    <source>
        <dbReference type="ARBA" id="ARBA00023069"/>
    </source>
</evidence>
<feature type="domain" description="Ciliary BBSome complex subunit 2 middle region" evidence="11">
    <location>
        <begin position="113"/>
        <end position="234"/>
    </location>
</feature>
<comment type="subcellular location">
    <subcellularLocation>
        <location evidence="1">Cell projection</location>
        <location evidence="1">Cilium</location>
    </subcellularLocation>
    <subcellularLocation>
        <location evidence="2">Cytoplasm</location>
        <location evidence="2">Cytoskeleton</location>
    </subcellularLocation>
</comment>
<keyword evidence="6" id="KW-0966">Cell projection</keyword>
<feature type="domain" description="BBS2 C-terminal helix bundle" evidence="13">
    <location>
        <begin position="664"/>
        <end position="689"/>
    </location>
</feature>
<dbReference type="SUPFAM" id="SSF50998">
    <property type="entry name" value="Quinoprotein alcohol dehydrogenase-like"/>
    <property type="match status" value="1"/>
</dbReference>
<evidence type="ECO:0000256" key="3">
    <source>
        <dbReference type="ARBA" id="ARBA00022490"/>
    </source>
</evidence>
<name>D8LMB8_ECTSI</name>
<evidence type="ECO:0000256" key="2">
    <source>
        <dbReference type="ARBA" id="ARBA00004245"/>
    </source>
</evidence>
<dbReference type="EMBL" id="FN649728">
    <property type="protein sequence ID" value="CBN77528.1"/>
    <property type="molecule type" value="Genomic_DNA"/>
</dbReference>
<dbReference type="STRING" id="2880.D8LMB8"/>
<dbReference type="Pfam" id="PF23351">
    <property type="entry name" value="BBS2_CtH"/>
    <property type="match status" value="1"/>
</dbReference>
<evidence type="ECO:0000256" key="1">
    <source>
        <dbReference type="ARBA" id="ARBA00004138"/>
    </source>
</evidence>
<evidence type="ECO:0000259" key="12">
    <source>
        <dbReference type="Pfam" id="PF23350"/>
    </source>
</evidence>
<dbReference type="OMA" id="MSDGANC"/>
<dbReference type="InterPro" id="IPR029429">
    <property type="entry name" value="BBS2_Mid"/>
</dbReference>
<dbReference type="PIRSF" id="PIRSF013684">
    <property type="entry name" value="BBS2"/>
    <property type="match status" value="1"/>
</dbReference>
<feature type="region of interest" description="Disordered" evidence="8">
    <location>
        <begin position="700"/>
        <end position="723"/>
    </location>
</feature>
<feature type="coiled-coil region" evidence="7">
    <location>
        <begin position="303"/>
        <end position="330"/>
    </location>
</feature>
<evidence type="ECO:0000313" key="16">
    <source>
        <dbReference type="Proteomes" id="UP000002630"/>
    </source>
</evidence>
<dbReference type="Pfam" id="PF14781">
    <property type="entry name" value="BBS2_N"/>
    <property type="match status" value="1"/>
</dbReference>
<gene>
    <name evidence="15" type="primary">BBS2</name>
    <name evidence="15" type="ORF">Esi_0004_0093</name>
</gene>
<dbReference type="InterPro" id="IPR029333">
    <property type="entry name" value="BBS2_GAE_dom"/>
</dbReference>
<dbReference type="GO" id="GO:0031514">
    <property type="term" value="C:motile cilium"/>
    <property type="evidence" value="ECO:0007669"/>
    <property type="project" value="TreeGrafter"/>
</dbReference>
<evidence type="ECO:0000256" key="8">
    <source>
        <dbReference type="SAM" id="MobiDB-lite"/>
    </source>
</evidence>
<dbReference type="InterPro" id="IPR016616">
    <property type="entry name" value="Bardet-Biedl_syndrome_2_prot"/>
</dbReference>
<dbReference type="InterPro" id="IPR029430">
    <property type="entry name" value="BBS2_N"/>
</dbReference>
<dbReference type="InterPro" id="IPR055380">
    <property type="entry name" value="BBS2_hp_dom"/>
</dbReference>